<gene>
    <name evidence="2" type="ORF">WR25_17426</name>
</gene>
<feature type="region of interest" description="Disordered" evidence="1">
    <location>
        <begin position="1"/>
        <end position="26"/>
    </location>
</feature>
<proteinExistence type="predicted"/>
<name>A0A2A2JW28_9BILA</name>
<keyword evidence="3" id="KW-1185">Reference proteome</keyword>
<evidence type="ECO:0000256" key="1">
    <source>
        <dbReference type="SAM" id="MobiDB-lite"/>
    </source>
</evidence>
<sequence length="419" mass="47722">MDDLSEGTVASEPGTNENRPDKQSGEELSACLKGTYWSRLPVEMQIEILKQKNLDDDDRLNLLCAYPDLLSVISRSYPRKNPTAANGGKNTEAESPPCISIKYSEEKKMFNIYMAEPFGSRQPRRIFGLRHYKFILLDLDSENKYTAILLNALESTSTTTRELCFSGTNKANSQLWSAFAKVLDTICLQLNFYSEQETTLNELVEALPILPELYELSVFGPVNADSDSLFSHLSKFPPSLYFRKKFFLHIGDFVKFFKTLVSTKFEEGSAAAVALKQIVNWKFEMNYETKTEEGETMNVHKFLSELVADIIPPNSEIVNLDSETGAVERRIFELHLAVDDEQYVIYVKEEIFSFNRCRKIQLANQTECLRSIQNSPNSSIASDVDEQMPSSDSDPDSEMVDSDEDEDYPDYDDFENDDH</sequence>
<evidence type="ECO:0000313" key="2">
    <source>
        <dbReference type="EMBL" id="PAV65769.1"/>
    </source>
</evidence>
<organism evidence="2 3">
    <name type="scientific">Diploscapter pachys</name>
    <dbReference type="NCBI Taxonomy" id="2018661"/>
    <lineage>
        <taxon>Eukaryota</taxon>
        <taxon>Metazoa</taxon>
        <taxon>Ecdysozoa</taxon>
        <taxon>Nematoda</taxon>
        <taxon>Chromadorea</taxon>
        <taxon>Rhabditida</taxon>
        <taxon>Rhabditina</taxon>
        <taxon>Rhabditomorpha</taxon>
        <taxon>Rhabditoidea</taxon>
        <taxon>Rhabditidae</taxon>
        <taxon>Diploscapter</taxon>
    </lineage>
</organism>
<feature type="region of interest" description="Disordered" evidence="1">
    <location>
        <begin position="375"/>
        <end position="419"/>
    </location>
</feature>
<dbReference type="Proteomes" id="UP000218231">
    <property type="component" value="Unassembled WGS sequence"/>
</dbReference>
<dbReference type="EMBL" id="LIAE01010197">
    <property type="protein sequence ID" value="PAV65769.1"/>
    <property type="molecule type" value="Genomic_DNA"/>
</dbReference>
<comment type="caution">
    <text evidence="2">The sequence shown here is derived from an EMBL/GenBank/DDBJ whole genome shotgun (WGS) entry which is preliminary data.</text>
</comment>
<feature type="compositionally biased region" description="Acidic residues" evidence="1">
    <location>
        <begin position="393"/>
        <end position="419"/>
    </location>
</feature>
<reference evidence="2 3" key="1">
    <citation type="journal article" date="2017" name="Curr. Biol.">
        <title>Genome architecture and evolution of a unichromosomal asexual nematode.</title>
        <authorList>
            <person name="Fradin H."/>
            <person name="Zegar C."/>
            <person name="Gutwein M."/>
            <person name="Lucas J."/>
            <person name="Kovtun M."/>
            <person name="Corcoran D."/>
            <person name="Baugh L.R."/>
            <person name="Kiontke K."/>
            <person name="Gunsalus K."/>
            <person name="Fitch D.H."/>
            <person name="Piano F."/>
        </authorList>
    </citation>
    <scope>NUCLEOTIDE SEQUENCE [LARGE SCALE GENOMIC DNA]</scope>
    <source>
        <strain evidence="2">PF1309</strain>
    </source>
</reference>
<evidence type="ECO:0000313" key="3">
    <source>
        <dbReference type="Proteomes" id="UP000218231"/>
    </source>
</evidence>
<protein>
    <submittedName>
        <fullName evidence="2">Uncharacterized protein</fullName>
    </submittedName>
</protein>
<accession>A0A2A2JW28</accession>
<dbReference type="AlphaFoldDB" id="A0A2A2JW28"/>